<evidence type="ECO:0000313" key="8">
    <source>
        <dbReference type="EMBL" id="KAF2020464.1"/>
    </source>
</evidence>
<evidence type="ECO:0000256" key="2">
    <source>
        <dbReference type="ARBA" id="ARBA00022723"/>
    </source>
</evidence>
<dbReference type="Pfam" id="PF00389">
    <property type="entry name" value="2-Hacid_dh"/>
    <property type="match status" value="1"/>
</dbReference>
<keyword evidence="5" id="KW-0539">Nucleus</keyword>
<dbReference type="RefSeq" id="XP_033388803.1">
    <property type="nucleotide sequence ID" value="XM_033523102.1"/>
</dbReference>
<dbReference type="PANTHER" id="PTHR43761">
    <property type="entry name" value="D-ISOMER SPECIFIC 2-HYDROXYACID DEHYDROGENASE FAMILY PROTEIN (AFU_ORTHOLOGUE AFUA_1G13630)"/>
    <property type="match status" value="1"/>
</dbReference>
<keyword evidence="3" id="KW-0560">Oxidoreductase</keyword>
<name>A0A6A5Y7D3_9PLEO</name>
<keyword evidence="4" id="KW-0520">NAD</keyword>
<evidence type="ECO:0000256" key="6">
    <source>
        <dbReference type="SAM" id="MobiDB-lite"/>
    </source>
</evidence>
<dbReference type="Pfam" id="PF04082">
    <property type="entry name" value="Fungal_trans"/>
    <property type="match status" value="1"/>
</dbReference>
<evidence type="ECO:0000259" key="7">
    <source>
        <dbReference type="PROSITE" id="PS50048"/>
    </source>
</evidence>
<dbReference type="PROSITE" id="PS00463">
    <property type="entry name" value="ZN2_CY6_FUNGAL_1"/>
    <property type="match status" value="1"/>
</dbReference>
<dbReference type="EMBL" id="ML978066">
    <property type="protein sequence ID" value="KAF2020464.1"/>
    <property type="molecule type" value="Genomic_DNA"/>
</dbReference>
<accession>A0A6A5Y7D3</accession>
<dbReference type="SMART" id="SM00906">
    <property type="entry name" value="Fungal_trans"/>
    <property type="match status" value="1"/>
</dbReference>
<dbReference type="InterPro" id="IPR006139">
    <property type="entry name" value="D-isomer_2_OHA_DH_cat_dom"/>
</dbReference>
<dbReference type="InterPro" id="IPR029753">
    <property type="entry name" value="D-isomer_DH_CS"/>
</dbReference>
<dbReference type="InterPro" id="IPR007219">
    <property type="entry name" value="XnlR_reg_dom"/>
</dbReference>
<dbReference type="Pfam" id="PF00172">
    <property type="entry name" value="Zn_clus"/>
    <property type="match status" value="1"/>
</dbReference>
<keyword evidence="2" id="KW-0479">Metal-binding</keyword>
<dbReference type="PANTHER" id="PTHR43761:SF1">
    <property type="entry name" value="D-ISOMER SPECIFIC 2-HYDROXYACID DEHYDROGENASE CATALYTIC DOMAIN-CONTAINING PROTEIN-RELATED"/>
    <property type="match status" value="1"/>
</dbReference>
<evidence type="ECO:0000256" key="3">
    <source>
        <dbReference type="ARBA" id="ARBA00023002"/>
    </source>
</evidence>
<reference evidence="8" key="1">
    <citation type="journal article" date="2020" name="Stud. Mycol.">
        <title>101 Dothideomycetes genomes: a test case for predicting lifestyles and emergence of pathogens.</title>
        <authorList>
            <person name="Haridas S."/>
            <person name="Albert R."/>
            <person name="Binder M."/>
            <person name="Bloem J."/>
            <person name="Labutti K."/>
            <person name="Salamov A."/>
            <person name="Andreopoulos B."/>
            <person name="Baker S."/>
            <person name="Barry K."/>
            <person name="Bills G."/>
            <person name="Bluhm B."/>
            <person name="Cannon C."/>
            <person name="Castanera R."/>
            <person name="Culley D."/>
            <person name="Daum C."/>
            <person name="Ezra D."/>
            <person name="Gonzalez J."/>
            <person name="Henrissat B."/>
            <person name="Kuo A."/>
            <person name="Liang C."/>
            <person name="Lipzen A."/>
            <person name="Lutzoni F."/>
            <person name="Magnuson J."/>
            <person name="Mondo S."/>
            <person name="Nolan M."/>
            <person name="Ohm R."/>
            <person name="Pangilinan J."/>
            <person name="Park H.-J."/>
            <person name="Ramirez L."/>
            <person name="Alfaro M."/>
            <person name="Sun H."/>
            <person name="Tritt A."/>
            <person name="Yoshinaga Y."/>
            <person name="Zwiers L.-H."/>
            <person name="Turgeon B."/>
            <person name="Goodwin S."/>
            <person name="Spatafora J."/>
            <person name="Crous P."/>
            <person name="Grigoriev I."/>
        </authorList>
    </citation>
    <scope>NUCLEOTIDE SEQUENCE</scope>
    <source>
        <strain evidence="8">CBS 175.79</strain>
    </source>
</reference>
<dbReference type="InterPro" id="IPR036864">
    <property type="entry name" value="Zn2-C6_fun-type_DNA-bd_sf"/>
</dbReference>
<dbReference type="AlphaFoldDB" id="A0A6A5Y7D3"/>
<feature type="domain" description="Zn(2)-C6 fungal-type" evidence="7">
    <location>
        <begin position="18"/>
        <end position="46"/>
    </location>
</feature>
<dbReference type="CDD" id="cd12148">
    <property type="entry name" value="fungal_TF_MHR"/>
    <property type="match status" value="1"/>
</dbReference>
<dbReference type="Pfam" id="PF02826">
    <property type="entry name" value="2-Hacid_dh_C"/>
    <property type="match status" value="1"/>
</dbReference>
<dbReference type="SUPFAM" id="SSF57701">
    <property type="entry name" value="Zn2/Cys6 DNA-binding domain"/>
    <property type="match status" value="1"/>
</dbReference>
<organism evidence="8 9">
    <name type="scientific">Aaosphaeria arxii CBS 175.79</name>
    <dbReference type="NCBI Taxonomy" id="1450172"/>
    <lineage>
        <taxon>Eukaryota</taxon>
        <taxon>Fungi</taxon>
        <taxon>Dikarya</taxon>
        <taxon>Ascomycota</taxon>
        <taxon>Pezizomycotina</taxon>
        <taxon>Dothideomycetes</taxon>
        <taxon>Pleosporomycetidae</taxon>
        <taxon>Pleosporales</taxon>
        <taxon>Pleosporales incertae sedis</taxon>
        <taxon>Aaosphaeria</taxon>
    </lineage>
</organism>
<evidence type="ECO:0000256" key="4">
    <source>
        <dbReference type="ARBA" id="ARBA00023027"/>
    </source>
</evidence>
<proteinExistence type="inferred from homology"/>
<dbReference type="GO" id="GO:0006351">
    <property type="term" value="P:DNA-templated transcription"/>
    <property type="evidence" value="ECO:0007669"/>
    <property type="project" value="InterPro"/>
</dbReference>
<sequence>MSAQFTEGGDDPSRRNFACERCSRRKQRCDRKLPSCSQCLESGSVCNESNRENNVIQLNDKEITRKGYVTALQERIAYLEAKISGKDGRASSSLPTDEAAHSVDASADTIQPDPLLERGDMDMNALSMSALAEPRSRTGEFLKQLSMPRIIAGMTETYGGNPEETSRVDSLWDGIAQYIRQPSSKRSRLSIRREEALKALDTYIVTVDFRFPRLSLAKVRSGIDAITDSDESYYRRVLSKDPSHIFMAYMTIGIVPLISEDYPISQGSFVSIHILAKCMELLDRVFAKEDGVDIIQCLHLLVIFSMHCSAAGSAWHLIGFAMNKCIALGYHQEPLNDQSNALGIEEMQEHRWAFWGCYFLDRLICAALDRPYSIDDPYISVKLPGEDQASPNLTSQEACQVHLFRYARMLSSAASHTVQLGPDSHLSNLIFWRASSPALGNHSNREAHLHQTSLYHTLMLRNALCYIVSENSFDRVETNLSRLGQEFQEGIHSDAARQMFECEVKRSSKLKLLNICQAVAKSLDRRHMSGRHYLSVTTGYSAFSLALATLHCQLVLSSGPSQPDNIPPLGSIADQIDTPGSVASDAFALHPSQILDIACQKLEIVGRQFPRLQEYRLLIERLRRVYKHRQVDVLQEIIQTELRDLEVLIRKIGPVYVRKFALVGMAPFLSNTESTYTEDRKKLYILSEFHPTAVKYAQSLFDCILHTDPEAANWRNNATAILIKDYYITDADLAAAPQLRVIGKQGVGLDKVDVAACERRGVKICNTPGVNAGAVAEMTLCLAFSVARQVPSLVTRQRIQGEVIRKETISGLLLSNKTVGVIGMGNIGQAVSRMFVGGLGASIVTYDPYWPEDGAGWKSIAHTRVHTLEELLKVADVVTVHVPLTATTKDLIAYEQMKLMKRNAILLNTARGGIVNEDDLAKALEEELIWGAGFDCHVEEPPTLDKYERLWNCERFVGTPHVAAAVDETQIATINAATDGVWRFLHEKSS</sequence>
<dbReference type="CDD" id="cd00067">
    <property type="entry name" value="GAL4"/>
    <property type="match status" value="1"/>
</dbReference>
<dbReference type="InterPro" id="IPR029752">
    <property type="entry name" value="D-isomer_DH_CS1"/>
</dbReference>
<protein>
    <recommendedName>
        <fullName evidence="7">Zn(2)-C6 fungal-type domain-containing protein</fullName>
    </recommendedName>
</protein>
<dbReference type="PROSITE" id="PS00065">
    <property type="entry name" value="D_2_HYDROXYACID_DH_1"/>
    <property type="match status" value="1"/>
</dbReference>
<feature type="region of interest" description="Disordered" evidence="6">
    <location>
        <begin position="87"/>
        <end position="114"/>
    </location>
</feature>
<comment type="similarity">
    <text evidence="1">Belongs to the D-isomer specific 2-hydroxyacid dehydrogenase family.</text>
</comment>
<dbReference type="InterPro" id="IPR050418">
    <property type="entry name" value="D-iso_2-hydroxyacid_DH_PdxB"/>
</dbReference>
<evidence type="ECO:0000313" key="9">
    <source>
        <dbReference type="Proteomes" id="UP000799778"/>
    </source>
</evidence>
<dbReference type="PROSITE" id="PS50048">
    <property type="entry name" value="ZN2_CY6_FUNGAL_2"/>
    <property type="match status" value="1"/>
</dbReference>
<dbReference type="SUPFAM" id="SSF51735">
    <property type="entry name" value="NAD(P)-binding Rossmann-fold domains"/>
    <property type="match status" value="1"/>
</dbReference>
<dbReference type="PROSITE" id="PS00671">
    <property type="entry name" value="D_2_HYDROXYACID_DH_3"/>
    <property type="match status" value="1"/>
</dbReference>
<dbReference type="Gene3D" id="4.10.240.10">
    <property type="entry name" value="Zn(2)-C6 fungal-type DNA-binding domain"/>
    <property type="match status" value="1"/>
</dbReference>
<gene>
    <name evidence="8" type="ORF">BU24DRAFT_337745</name>
</gene>
<dbReference type="GO" id="GO:0000981">
    <property type="term" value="F:DNA-binding transcription factor activity, RNA polymerase II-specific"/>
    <property type="evidence" value="ECO:0007669"/>
    <property type="project" value="InterPro"/>
</dbReference>
<dbReference type="InterPro" id="IPR036291">
    <property type="entry name" value="NAD(P)-bd_dom_sf"/>
</dbReference>
<dbReference type="InterPro" id="IPR001138">
    <property type="entry name" value="Zn2Cys6_DnaBD"/>
</dbReference>
<dbReference type="InterPro" id="IPR006140">
    <property type="entry name" value="D-isomer_DH_NAD-bd"/>
</dbReference>
<dbReference type="GO" id="GO:0003677">
    <property type="term" value="F:DNA binding"/>
    <property type="evidence" value="ECO:0007669"/>
    <property type="project" value="InterPro"/>
</dbReference>
<dbReference type="Proteomes" id="UP000799778">
    <property type="component" value="Unassembled WGS sequence"/>
</dbReference>
<dbReference type="GO" id="GO:0008270">
    <property type="term" value="F:zinc ion binding"/>
    <property type="evidence" value="ECO:0007669"/>
    <property type="project" value="InterPro"/>
</dbReference>
<dbReference type="SUPFAM" id="SSF52283">
    <property type="entry name" value="Formate/glycerate dehydrogenase catalytic domain-like"/>
    <property type="match status" value="1"/>
</dbReference>
<dbReference type="OrthoDB" id="25921at2759"/>
<dbReference type="Gene3D" id="3.40.50.720">
    <property type="entry name" value="NAD(P)-binding Rossmann-like Domain"/>
    <property type="match status" value="2"/>
</dbReference>
<dbReference type="GO" id="GO:0051287">
    <property type="term" value="F:NAD binding"/>
    <property type="evidence" value="ECO:0007669"/>
    <property type="project" value="InterPro"/>
</dbReference>
<dbReference type="SMART" id="SM00066">
    <property type="entry name" value="GAL4"/>
    <property type="match status" value="1"/>
</dbReference>
<evidence type="ECO:0000256" key="5">
    <source>
        <dbReference type="ARBA" id="ARBA00023242"/>
    </source>
</evidence>
<dbReference type="GO" id="GO:0016616">
    <property type="term" value="F:oxidoreductase activity, acting on the CH-OH group of donors, NAD or NADP as acceptor"/>
    <property type="evidence" value="ECO:0007669"/>
    <property type="project" value="InterPro"/>
</dbReference>
<dbReference type="GeneID" id="54280499"/>
<evidence type="ECO:0000256" key="1">
    <source>
        <dbReference type="ARBA" id="ARBA00005854"/>
    </source>
</evidence>
<keyword evidence="9" id="KW-1185">Reference proteome</keyword>